<dbReference type="InterPro" id="IPR005158">
    <property type="entry name" value="BTAD"/>
</dbReference>
<dbReference type="InterPro" id="IPR001867">
    <property type="entry name" value="OmpR/PhoB-type_DNA-bd"/>
</dbReference>
<dbReference type="PANTHER" id="PTHR35807">
    <property type="entry name" value="TRANSCRIPTIONAL REGULATOR REDD-RELATED"/>
    <property type="match status" value="1"/>
</dbReference>
<gene>
    <name evidence="9" type="ORF">ACFPQ9_33610</name>
</gene>
<dbReference type="Pfam" id="PF00486">
    <property type="entry name" value="Trans_reg_C"/>
    <property type="match status" value="1"/>
</dbReference>
<dbReference type="EMBL" id="JBHSKM010000025">
    <property type="protein sequence ID" value="MFC5218795.1"/>
    <property type="molecule type" value="Genomic_DNA"/>
</dbReference>
<dbReference type="RefSeq" id="WP_380861921.1">
    <property type="nucleotide sequence ID" value="NZ_JBHSKM010000025.1"/>
</dbReference>
<dbReference type="PRINTS" id="PR00364">
    <property type="entry name" value="DISEASERSIST"/>
</dbReference>
<evidence type="ECO:0000256" key="6">
    <source>
        <dbReference type="PROSITE-ProRule" id="PRU01091"/>
    </source>
</evidence>
<evidence type="ECO:0000313" key="9">
    <source>
        <dbReference type="EMBL" id="MFC5218795.1"/>
    </source>
</evidence>
<dbReference type="SMART" id="SM00862">
    <property type="entry name" value="Trans_reg_C"/>
    <property type="match status" value="1"/>
</dbReference>
<dbReference type="Gene3D" id="3.40.50.300">
    <property type="entry name" value="P-loop containing nucleotide triphosphate hydrolases"/>
    <property type="match status" value="1"/>
</dbReference>
<keyword evidence="5" id="KW-0804">Transcription</keyword>
<dbReference type="SUPFAM" id="SSF52540">
    <property type="entry name" value="P-loop containing nucleoside triphosphate hydrolases"/>
    <property type="match status" value="1"/>
</dbReference>
<dbReference type="SMART" id="SM01043">
    <property type="entry name" value="BTAD"/>
    <property type="match status" value="1"/>
</dbReference>
<reference evidence="10" key="1">
    <citation type="journal article" date="2019" name="Int. J. Syst. Evol. Microbiol.">
        <title>The Global Catalogue of Microorganisms (GCM) 10K type strain sequencing project: providing services to taxonomists for standard genome sequencing and annotation.</title>
        <authorList>
            <consortium name="The Broad Institute Genomics Platform"/>
            <consortium name="The Broad Institute Genome Sequencing Center for Infectious Disease"/>
            <person name="Wu L."/>
            <person name="Ma J."/>
        </authorList>
    </citation>
    <scope>NUCLEOTIDE SEQUENCE [LARGE SCALE GENOMIC DNA]</scope>
    <source>
        <strain evidence="10">KCTC 42586</strain>
    </source>
</reference>
<dbReference type="Proteomes" id="UP001596263">
    <property type="component" value="Unassembled WGS sequence"/>
</dbReference>
<comment type="caution">
    <text evidence="9">The sequence shown here is derived from an EMBL/GenBank/DDBJ whole genome shotgun (WGS) entry which is preliminary data.</text>
</comment>
<evidence type="ECO:0000256" key="4">
    <source>
        <dbReference type="ARBA" id="ARBA00023125"/>
    </source>
</evidence>
<dbReference type="Gene3D" id="1.10.10.10">
    <property type="entry name" value="Winged helix-like DNA-binding domain superfamily/Winged helix DNA-binding domain"/>
    <property type="match status" value="1"/>
</dbReference>
<dbReference type="PROSITE" id="PS51755">
    <property type="entry name" value="OMPR_PHOB"/>
    <property type="match status" value="1"/>
</dbReference>
<dbReference type="InterPro" id="IPR051677">
    <property type="entry name" value="AfsR-DnrI-RedD_regulator"/>
</dbReference>
<feature type="region of interest" description="Disordered" evidence="7">
    <location>
        <begin position="242"/>
        <end position="269"/>
    </location>
</feature>
<dbReference type="InterPro" id="IPR016032">
    <property type="entry name" value="Sig_transdc_resp-reg_C-effctor"/>
</dbReference>
<name>A0ABW0CSD1_STRCD</name>
<dbReference type="Pfam" id="PF03704">
    <property type="entry name" value="BTAD"/>
    <property type="match status" value="1"/>
</dbReference>
<evidence type="ECO:0000259" key="8">
    <source>
        <dbReference type="PROSITE" id="PS51755"/>
    </source>
</evidence>
<keyword evidence="2" id="KW-0902">Two-component regulatory system</keyword>
<dbReference type="SUPFAM" id="SSF48452">
    <property type="entry name" value="TPR-like"/>
    <property type="match status" value="1"/>
</dbReference>
<protein>
    <submittedName>
        <fullName evidence="9">BTAD domain-containing putative transcriptional regulator</fullName>
    </submittedName>
</protein>
<evidence type="ECO:0000256" key="3">
    <source>
        <dbReference type="ARBA" id="ARBA00023015"/>
    </source>
</evidence>
<keyword evidence="10" id="KW-1185">Reference proteome</keyword>
<evidence type="ECO:0000256" key="2">
    <source>
        <dbReference type="ARBA" id="ARBA00023012"/>
    </source>
</evidence>
<evidence type="ECO:0000313" key="10">
    <source>
        <dbReference type="Proteomes" id="UP001596263"/>
    </source>
</evidence>
<keyword evidence="4 6" id="KW-0238">DNA-binding</keyword>
<dbReference type="SUPFAM" id="SSF46894">
    <property type="entry name" value="C-terminal effector domain of the bipartite response regulators"/>
    <property type="match status" value="1"/>
</dbReference>
<dbReference type="PANTHER" id="PTHR35807:SF1">
    <property type="entry name" value="TRANSCRIPTIONAL REGULATOR REDD"/>
    <property type="match status" value="1"/>
</dbReference>
<dbReference type="Pfam" id="PF13191">
    <property type="entry name" value="AAA_16"/>
    <property type="match status" value="1"/>
</dbReference>
<dbReference type="InterPro" id="IPR011990">
    <property type="entry name" value="TPR-like_helical_dom_sf"/>
</dbReference>
<dbReference type="Gene3D" id="1.25.40.10">
    <property type="entry name" value="Tetratricopeptide repeat domain"/>
    <property type="match status" value="1"/>
</dbReference>
<dbReference type="CDD" id="cd15831">
    <property type="entry name" value="BTAD"/>
    <property type="match status" value="1"/>
</dbReference>
<dbReference type="InterPro" id="IPR041664">
    <property type="entry name" value="AAA_16"/>
</dbReference>
<dbReference type="InterPro" id="IPR027417">
    <property type="entry name" value="P-loop_NTPase"/>
</dbReference>
<proteinExistence type="inferred from homology"/>
<comment type="similarity">
    <text evidence="1">Belongs to the AfsR/DnrI/RedD regulatory family.</text>
</comment>
<sequence length="619" mass="66060">MDFRVLGPVEAHRGGLRIPLSGSKVHTVLAALLLAKGRVVSDSRLNFLLWGWEPPATSGAQIYTYMSRLRKLLGDDVRIERRPPGYLLQAPNSAVDLLEFERLDRLGRAALAQRRHREAGALLAEALGHWRGTALANVTEHLADAELPQLEEARMHTLENRIEADLALGRHEQLTAELTGLVARHPLREKLRAQLMTALYRSGRQSDALQSYYEGRSLLADQLGIDPGEALGSTYTAVLKGTRGPGPGDATRPTREVPAGPVAPSTLPPSVDELTGRDAEIRTLRTQLAESVAGRGPRHLLVTGMAGVGKTALAVHVAHAAAADFPDGRLFAELSGANGRPRPPRDVLAALLRDLGEPLEDGDDATLPAVGAPGNRREAEDLVRRLRARTAGRQLLVVLDGAAEGKLLDPVLAGLQGVVVLITGRTRLTQVIGARTTALAPLGDPAALDLLAAVTGRARLAAEPDATDDLLGYCGGLPLALRIAGSRLLARPFWPVARLAQRMAAPANRLRELSYGGMDVGAALLPSLYALPAPARSVLVRLADMGTEPFPAHRAAGVLATTEATAEQWLEQLVDGALLDLCGVDLMGRPFYRFHELVLLFAAGLPAPPCPSRRSPATR</sequence>
<organism evidence="9 10">
    <name type="scientific">Streptomyces coerulescens</name>
    <dbReference type="NCBI Taxonomy" id="29304"/>
    <lineage>
        <taxon>Bacteria</taxon>
        <taxon>Bacillati</taxon>
        <taxon>Actinomycetota</taxon>
        <taxon>Actinomycetes</taxon>
        <taxon>Kitasatosporales</taxon>
        <taxon>Streptomycetaceae</taxon>
        <taxon>Streptomyces</taxon>
    </lineage>
</organism>
<feature type="DNA-binding region" description="OmpR/PhoB-type" evidence="6">
    <location>
        <begin position="1"/>
        <end position="90"/>
    </location>
</feature>
<keyword evidence="3" id="KW-0805">Transcription regulation</keyword>
<evidence type="ECO:0000256" key="7">
    <source>
        <dbReference type="SAM" id="MobiDB-lite"/>
    </source>
</evidence>
<evidence type="ECO:0000256" key="1">
    <source>
        <dbReference type="ARBA" id="ARBA00005820"/>
    </source>
</evidence>
<evidence type="ECO:0000256" key="5">
    <source>
        <dbReference type="ARBA" id="ARBA00023163"/>
    </source>
</evidence>
<feature type="domain" description="OmpR/PhoB-type" evidence="8">
    <location>
        <begin position="1"/>
        <end position="90"/>
    </location>
</feature>
<dbReference type="InterPro" id="IPR036388">
    <property type="entry name" value="WH-like_DNA-bd_sf"/>
</dbReference>
<accession>A0ABW0CSD1</accession>